<organism evidence="1">
    <name type="scientific">Nicotiana tabacum</name>
    <name type="common">Common tobacco</name>
    <dbReference type="NCBI Taxonomy" id="4097"/>
    <lineage>
        <taxon>Eukaryota</taxon>
        <taxon>Viridiplantae</taxon>
        <taxon>Streptophyta</taxon>
        <taxon>Embryophyta</taxon>
        <taxon>Tracheophyta</taxon>
        <taxon>Spermatophyta</taxon>
        <taxon>Magnoliopsida</taxon>
        <taxon>eudicotyledons</taxon>
        <taxon>Gunneridae</taxon>
        <taxon>Pentapetalae</taxon>
        <taxon>asterids</taxon>
        <taxon>lamiids</taxon>
        <taxon>Solanales</taxon>
        <taxon>Solanaceae</taxon>
        <taxon>Nicotianoideae</taxon>
        <taxon>Nicotianeae</taxon>
        <taxon>Nicotiana</taxon>
    </lineage>
</organism>
<dbReference type="AlphaFoldDB" id="A0A1S4D354"/>
<proteinExistence type="predicted"/>
<dbReference type="PaxDb" id="4097-A0A1S4D354"/>
<name>A0A1S4D354_TOBAC</name>
<dbReference type="KEGG" id="nta:107825422"/>
<sequence>MLPVATNCGIVKYTTNQTKKFQQAIFMDDKICCFGGGEGAEILRMDQGNRDAPPAIPHAEQAMGDLDLALRLGPAEPTGLAVPIADGPLLALDFKEYICSA</sequence>
<dbReference type="RefSeq" id="XP_016507763.1">
    <property type="nucleotide sequence ID" value="XM_016652277.1"/>
</dbReference>
<reference evidence="1" key="1">
    <citation type="submission" date="2025-08" db="UniProtKB">
        <authorList>
            <consortium name="RefSeq"/>
        </authorList>
    </citation>
    <scope>IDENTIFICATION</scope>
</reference>
<protein>
    <submittedName>
        <fullName evidence="1">Uncharacterized protein</fullName>
    </submittedName>
</protein>
<accession>A0A1S4D354</accession>
<gene>
    <name evidence="1" type="primary">LOC107825422</name>
</gene>
<evidence type="ECO:0000313" key="1">
    <source>
        <dbReference type="RefSeq" id="XP_016507763.1"/>
    </source>
</evidence>